<evidence type="ECO:0000256" key="2">
    <source>
        <dbReference type="ARBA" id="ARBA00006727"/>
    </source>
</evidence>
<dbReference type="GO" id="GO:0022857">
    <property type="term" value="F:transmembrane transporter activity"/>
    <property type="evidence" value="ECO:0007669"/>
    <property type="project" value="InterPro"/>
</dbReference>
<dbReference type="PANTHER" id="PTHR11360">
    <property type="entry name" value="MONOCARBOXYLATE TRANSPORTER"/>
    <property type="match status" value="1"/>
</dbReference>
<keyword evidence="4" id="KW-0472">Membrane</keyword>
<comment type="similarity">
    <text evidence="2">Belongs to the major facilitator superfamily. Monocarboxylate porter (TC 2.A.1.13) family.</text>
</comment>
<sequence length="702" mass="77152">MHIIEEIASDAVFDHAGRSEHVRSFREMFINYYSHTEYIRTPHQIRQDQNILFGRVRCRAWMIVPVAVLSQFCLGSLYAWSIFNKPIDRYLYNDPEANRAQITFYIALGMLGASGATFGPWIESHSPRMCAMLAAAVFFFGHCTAALGLACKEISMLYFGYGFVGGIGMGIGYVTTIDAVIQWYPNARGFASGLAVSGFGSGAVAFSNLNAQLVRTFSVPLVFVILGAVNLAIMMMCAMVMRPPPPSHNVPGVAINLVDQSTADMQYPHQRSVQHTIKGKSAVIGGQTITVGSDSGNPVLVITLYQALATRDFWLLWVAFFVNLVFGVVIISNLASMTTNMFGAGIPAPVATIVTIEGAFNASGRLLMGWASDWIGRRRTFLFVISLQIVIVTCLIFVIPQQTFWPFVVLVWLATLCYGGGVGVIAATLADMFGAANMPACHGVILTGWSVAAIGGGLTYTSVVSILTNHKGYTLSDPFVYVVNQYWILSLLICGWIGLLFVRITPRERMFPRVHGEIFRHTFAGFMVRLARGAQQHGLHDYEFLSAAPRITDSDNISNNSAGRDNGANEQVGDGHSEKMVDVSLQPQATRIQSTMNLRARNIASDYATTSTYLHDEAPSDSPKQPFSTEAFNYVAQDKRSMQSAVDARVSCVQLMCTTPPIRRCRTLLGRWRLELVPSEEVSTVWRMYLSCALLASSENTK</sequence>
<comment type="caution">
    <text evidence="5">The sequence shown here is derived from an EMBL/GenBank/DDBJ whole genome shotgun (WGS) entry which is preliminary data.</text>
</comment>
<feature type="transmembrane region" description="Helical" evidence="4">
    <location>
        <begin position="442"/>
        <end position="466"/>
    </location>
</feature>
<reference evidence="5" key="1">
    <citation type="submission" date="2022-07" db="EMBL/GenBank/DDBJ databases">
        <title>Phylogenomic reconstructions and comparative analyses of Kickxellomycotina fungi.</title>
        <authorList>
            <person name="Reynolds N.K."/>
            <person name="Stajich J.E."/>
            <person name="Barry K."/>
            <person name="Grigoriev I.V."/>
            <person name="Crous P."/>
            <person name="Smith M.E."/>
        </authorList>
    </citation>
    <scope>NUCLEOTIDE SEQUENCE</scope>
    <source>
        <strain evidence="5">IMI 214461</strain>
    </source>
</reference>
<dbReference type="Proteomes" id="UP001150907">
    <property type="component" value="Unassembled WGS sequence"/>
</dbReference>
<feature type="transmembrane region" description="Helical" evidence="4">
    <location>
        <begin position="314"/>
        <end position="335"/>
    </location>
</feature>
<dbReference type="EMBL" id="JANBQF010000029">
    <property type="protein sequence ID" value="KAJ2007356.1"/>
    <property type="molecule type" value="Genomic_DNA"/>
</dbReference>
<dbReference type="InterPro" id="IPR036259">
    <property type="entry name" value="MFS_trans_sf"/>
</dbReference>
<proteinExistence type="inferred from homology"/>
<gene>
    <name evidence="5" type="ORF">H4R26_000838</name>
</gene>
<accession>A0A9W8BHX7</accession>
<evidence type="ECO:0000256" key="4">
    <source>
        <dbReference type="SAM" id="Phobius"/>
    </source>
</evidence>
<feature type="transmembrane region" description="Helical" evidence="4">
    <location>
        <begin position="156"/>
        <end position="177"/>
    </location>
</feature>
<evidence type="ECO:0000313" key="5">
    <source>
        <dbReference type="EMBL" id="KAJ2007356.1"/>
    </source>
</evidence>
<evidence type="ECO:0000256" key="3">
    <source>
        <dbReference type="SAM" id="MobiDB-lite"/>
    </source>
</evidence>
<evidence type="ECO:0000313" key="6">
    <source>
        <dbReference type="Proteomes" id="UP001150907"/>
    </source>
</evidence>
<keyword evidence="4" id="KW-0812">Transmembrane</keyword>
<keyword evidence="4" id="KW-1133">Transmembrane helix</keyword>
<comment type="subcellular location">
    <subcellularLocation>
        <location evidence="1">Membrane</location>
        <topology evidence="1">Multi-pass membrane protein</topology>
    </subcellularLocation>
</comment>
<feature type="transmembrane region" description="Helical" evidence="4">
    <location>
        <begin position="381"/>
        <end position="399"/>
    </location>
</feature>
<feature type="transmembrane region" description="Helical" evidence="4">
    <location>
        <begin position="189"/>
        <end position="209"/>
    </location>
</feature>
<dbReference type="CDD" id="cd17353">
    <property type="entry name" value="MFS_OFA_like"/>
    <property type="match status" value="1"/>
</dbReference>
<dbReference type="InterPro" id="IPR011701">
    <property type="entry name" value="MFS"/>
</dbReference>
<feature type="transmembrane region" description="Helical" evidence="4">
    <location>
        <begin position="405"/>
        <end position="430"/>
    </location>
</feature>
<dbReference type="Pfam" id="PF07690">
    <property type="entry name" value="MFS_1"/>
    <property type="match status" value="1"/>
</dbReference>
<dbReference type="InterPro" id="IPR050327">
    <property type="entry name" value="Proton-linked_MCT"/>
</dbReference>
<feature type="region of interest" description="Disordered" evidence="3">
    <location>
        <begin position="555"/>
        <end position="575"/>
    </location>
</feature>
<feature type="transmembrane region" description="Helical" evidence="4">
    <location>
        <begin position="129"/>
        <end position="150"/>
    </location>
</feature>
<feature type="transmembrane region" description="Helical" evidence="4">
    <location>
        <begin position="486"/>
        <end position="504"/>
    </location>
</feature>
<feature type="transmembrane region" description="Helical" evidence="4">
    <location>
        <begin position="341"/>
        <end position="360"/>
    </location>
</feature>
<dbReference type="OrthoDB" id="410267at2759"/>
<feature type="transmembrane region" description="Helical" evidence="4">
    <location>
        <begin position="60"/>
        <end position="82"/>
    </location>
</feature>
<protein>
    <submittedName>
        <fullName evidence="5">Uncharacterized protein</fullName>
    </submittedName>
</protein>
<feature type="transmembrane region" description="Helical" evidence="4">
    <location>
        <begin position="221"/>
        <end position="241"/>
    </location>
</feature>
<name>A0A9W8BHX7_9FUNG</name>
<organism evidence="5 6">
    <name type="scientific">Coemansia thaxteri</name>
    <dbReference type="NCBI Taxonomy" id="2663907"/>
    <lineage>
        <taxon>Eukaryota</taxon>
        <taxon>Fungi</taxon>
        <taxon>Fungi incertae sedis</taxon>
        <taxon>Zoopagomycota</taxon>
        <taxon>Kickxellomycotina</taxon>
        <taxon>Kickxellomycetes</taxon>
        <taxon>Kickxellales</taxon>
        <taxon>Kickxellaceae</taxon>
        <taxon>Coemansia</taxon>
    </lineage>
</organism>
<feature type="transmembrane region" description="Helical" evidence="4">
    <location>
        <begin position="102"/>
        <end position="122"/>
    </location>
</feature>
<keyword evidence="6" id="KW-1185">Reference proteome</keyword>
<dbReference type="SUPFAM" id="SSF103473">
    <property type="entry name" value="MFS general substrate transporter"/>
    <property type="match status" value="1"/>
</dbReference>
<dbReference type="PANTHER" id="PTHR11360:SF317">
    <property type="entry name" value="MAJOR FACILITATOR SUPERFAMILY (MFS) PROFILE DOMAIN-CONTAINING PROTEIN-RELATED"/>
    <property type="match status" value="1"/>
</dbReference>
<dbReference type="GO" id="GO:0016020">
    <property type="term" value="C:membrane"/>
    <property type="evidence" value="ECO:0007669"/>
    <property type="project" value="UniProtKB-SubCell"/>
</dbReference>
<dbReference type="AlphaFoldDB" id="A0A9W8BHX7"/>
<evidence type="ECO:0000256" key="1">
    <source>
        <dbReference type="ARBA" id="ARBA00004141"/>
    </source>
</evidence>
<dbReference type="Gene3D" id="1.20.1250.20">
    <property type="entry name" value="MFS general substrate transporter like domains"/>
    <property type="match status" value="2"/>
</dbReference>